<organism evidence="8 9">
    <name type="scientific">Cerasibacillus quisquiliarum</name>
    <dbReference type="NCBI Taxonomy" id="227865"/>
    <lineage>
        <taxon>Bacteria</taxon>
        <taxon>Bacillati</taxon>
        <taxon>Bacillota</taxon>
        <taxon>Bacilli</taxon>
        <taxon>Bacillales</taxon>
        <taxon>Bacillaceae</taxon>
        <taxon>Cerasibacillus</taxon>
    </lineage>
</organism>
<feature type="transmembrane region" description="Helical" evidence="6">
    <location>
        <begin position="36"/>
        <end position="55"/>
    </location>
</feature>
<dbReference type="InterPro" id="IPR003838">
    <property type="entry name" value="ABC3_permease_C"/>
</dbReference>
<evidence type="ECO:0000256" key="1">
    <source>
        <dbReference type="ARBA" id="ARBA00004651"/>
    </source>
</evidence>
<comment type="subcellular location">
    <subcellularLocation>
        <location evidence="1">Cell membrane</location>
        <topology evidence="1">Multi-pass membrane protein</topology>
    </subcellularLocation>
</comment>
<feature type="transmembrane region" description="Helical" evidence="6">
    <location>
        <begin position="67"/>
        <end position="88"/>
    </location>
</feature>
<evidence type="ECO:0000313" key="9">
    <source>
        <dbReference type="Proteomes" id="UP000321491"/>
    </source>
</evidence>
<evidence type="ECO:0000259" key="7">
    <source>
        <dbReference type="Pfam" id="PF02687"/>
    </source>
</evidence>
<dbReference type="EMBL" id="BJXW01000031">
    <property type="protein sequence ID" value="GEN32159.1"/>
    <property type="molecule type" value="Genomic_DNA"/>
</dbReference>
<dbReference type="AlphaFoldDB" id="A0A511UZX7"/>
<gene>
    <name evidence="8" type="ORF">CQU01_23970</name>
</gene>
<sequence length="106" mass="12212">MPKELQENLIELGEETFRYFINLMIHYESIFYGLKALIYGIPLSIGVMLLMFYSLQHSFSYKFELPWLNLVAVVIGIFIIIGSAMLYASSKVKKANIIDALKQENI</sequence>
<dbReference type="GO" id="GO:0005886">
    <property type="term" value="C:plasma membrane"/>
    <property type="evidence" value="ECO:0007669"/>
    <property type="project" value="UniProtKB-SubCell"/>
</dbReference>
<keyword evidence="5 6" id="KW-0472">Membrane</keyword>
<feature type="domain" description="ABC3 transporter permease C-terminal" evidence="7">
    <location>
        <begin position="21"/>
        <end position="97"/>
    </location>
</feature>
<comment type="caution">
    <text evidence="8">The sequence shown here is derived from an EMBL/GenBank/DDBJ whole genome shotgun (WGS) entry which is preliminary data.</text>
</comment>
<evidence type="ECO:0000256" key="2">
    <source>
        <dbReference type="ARBA" id="ARBA00022475"/>
    </source>
</evidence>
<evidence type="ECO:0000256" key="5">
    <source>
        <dbReference type="ARBA" id="ARBA00023136"/>
    </source>
</evidence>
<reference evidence="8 9" key="1">
    <citation type="submission" date="2019-07" db="EMBL/GenBank/DDBJ databases">
        <title>Whole genome shotgun sequence of Cerasibacillus quisquiliarum NBRC 102429.</title>
        <authorList>
            <person name="Hosoyama A."/>
            <person name="Uohara A."/>
            <person name="Ohji S."/>
            <person name="Ichikawa N."/>
        </authorList>
    </citation>
    <scope>NUCLEOTIDE SEQUENCE [LARGE SCALE GENOMIC DNA]</scope>
    <source>
        <strain evidence="8 9">NBRC 102429</strain>
    </source>
</reference>
<evidence type="ECO:0000313" key="8">
    <source>
        <dbReference type="EMBL" id="GEN32159.1"/>
    </source>
</evidence>
<dbReference type="Pfam" id="PF02687">
    <property type="entry name" value="FtsX"/>
    <property type="match status" value="1"/>
</dbReference>
<evidence type="ECO:0000256" key="4">
    <source>
        <dbReference type="ARBA" id="ARBA00022989"/>
    </source>
</evidence>
<keyword evidence="3 6" id="KW-0812">Transmembrane</keyword>
<keyword evidence="2" id="KW-1003">Cell membrane</keyword>
<keyword evidence="4 6" id="KW-1133">Transmembrane helix</keyword>
<dbReference type="Proteomes" id="UP000321491">
    <property type="component" value="Unassembled WGS sequence"/>
</dbReference>
<proteinExistence type="predicted"/>
<evidence type="ECO:0000256" key="3">
    <source>
        <dbReference type="ARBA" id="ARBA00022692"/>
    </source>
</evidence>
<dbReference type="RefSeq" id="WP_146938522.1">
    <property type="nucleotide sequence ID" value="NZ_BJXW01000031.1"/>
</dbReference>
<accession>A0A511UZX7</accession>
<evidence type="ECO:0000256" key="6">
    <source>
        <dbReference type="SAM" id="Phobius"/>
    </source>
</evidence>
<protein>
    <recommendedName>
        <fullName evidence="7">ABC3 transporter permease C-terminal domain-containing protein</fullName>
    </recommendedName>
</protein>
<name>A0A511UZX7_9BACI</name>
<dbReference type="OrthoDB" id="9793166at2"/>
<keyword evidence="9" id="KW-1185">Reference proteome</keyword>